<dbReference type="AlphaFoldDB" id="A0A1W6LEG0"/>
<evidence type="ECO:0000313" key="11">
    <source>
        <dbReference type="Proteomes" id="UP000193427"/>
    </source>
</evidence>
<evidence type="ECO:0000259" key="7">
    <source>
        <dbReference type="Pfam" id="PF00441"/>
    </source>
</evidence>
<dbReference type="InterPro" id="IPR006091">
    <property type="entry name" value="Acyl-CoA_Oxase/DH_mid-dom"/>
</dbReference>
<feature type="domain" description="Acyl-CoA dehydrogenase/oxidase N-terminal" evidence="9">
    <location>
        <begin position="11"/>
        <end position="126"/>
    </location>
</feature>
<dbReference type="InterPro" id="IPR009100">
    <property type="entry name" value="AcylCoA_DH/oxidase_NM_dom_sf"/>
</dbReference>
<dbReference type="FunFam" id="1.20.140.10:FF:000001">
    <property type="entry name" value="Acyl-CoA dehydrogenase"/>
    <property type="match status" value="1"/>
</dbReference>
<dbReference type="KEGG" id="rgu:A4W93_23075"/>
<dbReference type="OrthoDB" id="9770681at2"/>
<dbReference type="FunFam" id="2.40.110.10:FF:000002">
    <property type="entry name" value="Acyl-CoA dehydrogenase fadE12"/>
    <property type="match status" value="1"/>
</dbReference>
<dbReference type="PROSITE" id="PS00072">
    <property type="entry name" value="ACYL_COA_DH_1"/>
    <property type="match status" value="1"/>
</dbReference>
<proteinExistence type="inferred from homology"/>
<feature type="domain" description="Acyl-CoA dehydrogenase/oxidase C-terminal" evidence="7">
    <location>
        <begin position="236"/>
        <end position="385"/>
    </location>
</feature>
<keyword evidence="4" id="KW-0285">Flavoprotein</keyword>
<evidence type="ECO:0000256" key="6">
    <source>
        <dbReference type="ARBA" id="ARBA00023002"/>
    </source>
</evidence>
<keyword evidence="11" id="KW-1185">Reference proteome</keyword>
<dbReference type="Pfam" id="PF02770">
    <property type="entry name" value="Acyl-CoA_dh_M"/>
    <property type="match status" value="1"/>
</dbReference>
<feature type="domain" description="Acyl-CoA oxidase/dehydrogenase middle" evidence="8">
    <location>
        <begin position="130"/>
        <end position="224"/>
    </location>
</feature>
<dbReference type="InterPro" id="IPR036250">
    <property type="entry name" value="AcylCo_DH-like_C"/>
</dbReference>
<evidence type="ECO:0000259" key="9">
    <source>
        <dbReference type="Pfam" id="PF02771"/>
    </source>
</evidence>
<evidence type="ECO:0000256" key="1">
    <source>
        <dbReference type="ARBA" id="ARBA00001974"/>
    </source>
</evidence>
<evidence type="ECO:0000256" key="3">
    <source>
        <dbReference type="ARBA" id="ARBA00019125"/>
    </source>
</evidence>
<dbReference type="EMBL" id="CP015118">
    <property type="protein sequence ID" value="ARN22558.1"/>
    <property type="molecule type" value="Genomic_DNA"/>
</dbReference>
<protein>
    <recommendedName>
        <fullName evidence="3">Medium-chain specific acyl-CoA dehydrogenase, mitochondrial</fullName>
    </recommendedName>
</protein>
<dbReference type="Gene3D" id="2.40.110.10">
    <property type="entry name" value="Butyryl-CoA Dehydrogenase, subunit A, domain 2"/>
    <property type="match status" value="1"/>
</dbReference>
<dbReference type="Gene3D" id="1.20.140.10">
    <property type="entry name" value="Butyryl-CoA Dehydrogenase, subunit A, domain 3"/>
    <property type="match status" value="1"/>
</dbReference>
<evidence type="ECO:0000313" key="10">
    <source>
        <dbReference type="EMBL" id="ARN22558.1"/>
    </source>
</evidence>
<dbReference type="InterPro" id="IPR006089">
    <property type="entry name" value="Acyl-CoA_DH_CS"/>
</dbReference>
<keyword evidence="5" id="KW-0274">FAD</keyword>
<comment type="similarity">
    <text evidence="2">Belongs to the acyl-CoA dehydrogenase family.</text>
</comment>
<dbReference type="InterPro" id="IPR050741">
    <property type="entry name" value="Acyl-CoA_dehydrogenase"/>
</dbReference>
<comment type="cofactor">
    <cofactor evidence="1">
        <name>FAD</name>
        <dbReference type="ChEBI" id="CHEBI:57692"/>
    </cofactor>
</comment>
<dbReference type="GO" id="GO:0050660">
    <property type="term" value="F:flavin adenine dinucleotide binding"/>
    <property type="evidence" value="ECO:0007669"/>
    <property type="project" value="InterPro"/>
</dbReference>
<reference evidence="10 11" key="1">
    <citation type="submission" date="2016-04" db="EMBL/GenBank/DDBJ databases">
        <title>Complete genome sequence of natural rubber-degrading, novel Gram-negative bacterium, Rhizobacter gummiphilus strain NS21.</title>
        <authorList>
            <person name="Tabata M."/>
            <person name="Kasai D."/>
            <person name="Fukuda M."/>
        </authorList>
    </citation>
    <scope>NUCLEOTIDE SEQUENCE [LARGE SCALE GENOMIC DNA]</scope>
    <source>
        <strain evidence="10 11">NS21</strain>
    </source>
</reference>
<keyword evidence="6" id="KW-0560">Oxidoreductase</keyword>
<dbReference type="InterPro" id="IPR009075">
    <property type="entry name" value="AcylCo_DH/oxidase_C"/>
</dbReference>
<evidence type="ECO:0000256" key="5">
    <source>
        <dbReference type="ARBA" id="ARBA00022827"/>
    </source>
</evidence>
<dbReference type="InterPro" id="IPR013786">
    <property type="entry name" value="AcylCoA_DH/ox_N"/>
</dbReference>
<dbReference type="Gene3D" id="1.10.540.10">
    <property type="entry name" value="Acyl-CoA dehydrogenase/oxidase, N-terminal domain"/>
    <property type="match status" value="1"/>
</dbReference>
<gene>
    <name evidence="10" type="ORF">A4W93_23075</name>
</gene>
<dbReference type="CDD" id="cd00567">
    <property type="entry name" value="ACAD"/>
    <property type="match status" value="1"/>
</dbReference>
<dbReference type="Pfam" id="PF00441">
    <property type="entry name" value="Acyl-CoA_dh_1"/>
    <property type="match status" value="1"/>
</dbReference>
<evidence type="ECO:0000256" key="2">
    <source>
        <dbReference type="ARBA" id="ARBA00009347"/>
    </source>
</evidence>
<dbReference type="STRING" id="946333.A4W93_23075"/>
<dbReference type="PANTHER" id="PTHR48083:SF2">
    <property type="entry name" value="MEDIUM-CHAIN SPECIFIC ACYL-COA DEHYDROGENASE, MITOCHONDRIAL"/>
    <property type="match status" value="1"/>
</dbReference>
<dbReference type="Proteomes" id="UP000193427">
    <property type="component" value="Chromosome"/>
</dbReference>
<dbReference type="GO" id="GO:0005737">
    <property type="term" value="C:cytoplasm"/>
    <property type="evidence" value="ECO:0007669"/>
    <property type="project" value="TreeGrafter"/>
</dbReference>
<sequence>MNHLTGPAYADLRERALRYIREELLPLERELGLGPEDPAPRNVLRGIWQRSHALGLLTGAMPKALGGPGLTTVELCLLKAEIAETGALFAMHVLGELSGPPRIGSLMQFATPDHLERFFQPVMTGKKGICFAMTEPHSGSDAASLKTSAVRDGDDLVLNGHKHFITGSPFADIAIVLCVTDPAAGPKGISAVFVELDAPGVRVDDTYVPMSGQHIDADILFENVRVPATNIIGGPGNGLRLGMARINLNRLLHTATMIGAARKVFKMSIAYAQTRQQFGGPIARFQAIQHMLADMAASLFACEGMMLHAAAKADAGEELRMEASACKLFISERCFEVADKAVQIHGNLGVTHNHPVELTFRQLRMMRILTGTSEIQRNTIAREILQA</sequence>
<name>A0A1W6LEG0_9BURK</name>
<dbReference type="PANTHER" id="PTHR48083">
    <property type="entry name" value="MEDIUM-CHAIN SPECIFIC ACYL-COA DEHYDROGENASE, MITOCHONDRIAL-RELATED"/>
    <property type="match status" value="1"/>
</dbReference>
<dbReference type="InterPro" id="IPR046373">
    <property type="entry name" value="Acyl-CoA_Oxase/DH_mid-dom_sf"/>
</dbReference>
<dbReference type="GO" id="GO:0003995">
    <property type="term" value="F:acyl-CoA dehydrogenase activity"/>
    <property type="evidence" value="ECO:0007669"/>
    <property type="project" value="InterPro"/>
</dbReference>
<dbReference type="InterPro" id="IPR037069">
    <property type="entry name" value="AcylCoA_DH/ox_N_sf"/>
</dbReference>
<evidence type="ECO:0000256" key="4">
    <source>
        <dbReference type="ARBA" id="ARBA00022630"/>
    </source>
</evidence>
<evidence type="ECO:0000259" key="8">
    <source>
        <dbReference type="Pfam" id="PF02770"/>
    </source>
</evidence>
<dbReference type="SUPFAM" id="SSF56645">
    <property type="entry name" value="Acyl-CoA dehydrogenase NM domain-like"/>
    <property type="match status" value="1"/>
</dbReference>
<dbReference type="Pfam" id="PF02771">
    <property type="entry name" value="Acyl-CoA_dh_N"/>
    <property type="match status" value="1"/>
</dbReference>
<dbReference type="RefSeq" id="WP_085752863.1">
    <property type="nucleotide sequence ID" value="NZ_BSPR01000020.1"/>
</dbReference>
<organism evidence="10 11">
    <name type="scientific">Piscinibacter gummiphilus</name>
    <dbReference type="NCBI Taxonomy" id="946333"/>
    <lineage>
        <taxon>Bacteria</taxon>
        <taxon>Pseudomonadati</taxon>
        <taxon>Pseudomonadota</taxon>
        <taxon>Betaproteobacteria</taxon>
        <taxon>Burkholderiales</taxon>
        <taxon>Sphaerotilaceae</taxon>
        <taxon>Piscinibacter</taxon>
    </lineage>
</organism>
<dbReference type="GO" id="GO:0033539">
    <property type="term" value="P:fatty acid beta-oxidation using acyl-CoA dehydrogenase"/>
    <property type="evidence" value="ECO:0007669"/>
    <property type="project" value="TreeGrafter"/>
</dbReference>
<dbReference type="SUPFAM" id="SSF47203">
    <property type="entry name" value="Acyl-CoA dehydrogenase C-terminal domain-like"/>
    <property type="match status" value="1"/>
</dbReference>
<accession>A0A1W6LEG0</accession>